<dbReference type="InterPro" id="IPR037523">
    <property type="entry name" value="VOC_core"/>
</dbReference>
<keyword evidence="4" id="KW-1185">Reference proteome</keyword>
<accession>A0A7X6HEU5</accession>
<evidence type="ECO:0000313" key="3">
    <source>
        <dbReference type="EMBL" id="NKX55843.1"/>
    </source>
</evidence>
<dbReference type="PANTHER" id="PTHR33993">
    <property type="entry name" value="GLYOXALASE-RELATED"/>
    <property type="match status" value="1"/>
</dbReference>
<proteinExistence type="predicted"/>
<dbReference type="InterPro" id="IPR053863">
    <property type="entry name" value="Glyoxy/Ble-like_N"/>
</dbReference>
<evidence type="ECO:0000256" key="1">
    <source>
        <dbReference type="SAM" id="MobiDB-lite"/>
    </source>
</evidence>
<sequence length="126" mass="13664">MSGRVVHFEIPADDTGRASEFYRSVFGWNLSPMPEVDYIAVGTTPADEQGMPLEPGAINGGMFKRSDNAPRSPVITIDVDDIDGTLEKIGTQGGSTVVPRQPVMDMGYFAYFQDSEGNVMGLWQSA</sequence>
<dbReference type="RefSeq" id="WP_168487650.1">
    <property type="nucleotide sequence ID" value="NZ_JAAZSQ010000016.1"/>
</dbReference>
<dbReference type="SUPFAM" id="SSF54593">
    <property type="entry name" value="Glyoxalase/Bleomycin resistance protein/Dihydroxybiphenyl dioxygenase"/>
    <property type="match status" value="1"/>
</dbReference>
<dbReference type="Pfam" id="PF22677">
    <property type="entry name" value="Ble-like_N"/>
    <property type="match status" value="1"/>
</dbReference>
<evidence type="ECO:0000259" key="2">
    <source>
        <dbReference type="PROSITE" id="PS51819"/>
    </source>
</evidence>
<gene>
    <name evidence="3" type="ORF">HGG74_15110</name>
</gene>
<organism evidence="3 4">
    <name type="scientific">Arthrobacter mobilis</name>
    <dbReference type="NCBI Taxonomy" id="2724944"/>
    <lineage>
        <taxon>Bacteria</taxon>
        <taxon>Bacillati</taxon>
        <taxon>Actinomycetota</taxon>
        <taxon>Actinomycetes</taxon>
        <taxon>Micrococcales</taxon>
        <taxon>Micrococcaceae</taxon>
        <taxon>Arthrobacter</taxon>
    </lineage>
</organism>
<feature type="domain" description="VOC" evidence="2">
    <location>
        <begin position="4"/>
        <end position="125"/>
    </location>
</feature>
<dbReference type="InterPro" id="IPR029068">
    <property type="entry name" value="Glyas_Bleomycin-R_OHBP_Dase"/>
</dbReference>
<dbReference type="CDD" id="cd07247">
    <property type="entry name" value="SgaA_N_like"/>
    <property type="match status" value="1"/>
</dbReference>
<feature type="region of interest" description="Disordered" evidence="1">
    <location>
        <begin position="45"/>
        <end position="65"/>
    </location>
</feature>
<reference evidence="3 4" key="1">
    <citation type="submission" date="2020-04" db="EMBL/GenBank/DDBJ databases">
        <title>Arthrobacter sp. nov.</title>
        <authorList>
            <person name="Liu S."/>
        </authorList>
    </citation>
    <scope>NUCLEOTIDE SEQUENCE [LARGE SCALE GENOMIC DNA]</scope>
    <source>
        <strain evidence="3 4">E918</strain>
    </source>
</reference>
<dbReference type="AlphaFoldDB" id="A0A7X6HEU5"/>
<dbReference type="PROSITE" id="PS51819">
    <property type="entry name" value="VOC"/>
    <property type="match status" value="1"/>
</dbReference>
<evidence type="ECO:0000313" key="4">
    <source>
        <dbReference type="Proteomes" id="UP000544090"/>
    </source>
</evidence>
<dbReference type="PANTHER" id="PTHR33993:SF2">
    <property type="entry name" value="VOC DOMAIN-CONTAINING PROTEIN"/>
    <property type="match status" value="1"/>
</dbReference>
<protein>
    <submittedName>
        <fullName evidence="3">VOC family protein</fullName>
    </submittedName>
</protein>
<dbReference type="Gene3D" id="3.10.180.10">
    <property type="entry name" value="2,3-Dihydroxybiphenyl 1,2-Dioxygenase, domain 1"/>
    <property type="match status" value="1"/>
</dbReference>
<comment type="caution">
    <text evidence="3">The sequence shown here is derived from an EMBL/GenBank/DDBJ whole genome shotgun (WGS) entry which is preliminary data.</text>
</comment>
<dbReference type="InterPro" id="IPR052164">
    <property type="entry name" value="Anthracycline_SecMetBiosynth"/>
</dbReference>
<name>A0A7X6HEU5_9MICC</name>
<dbReference type="Proteomes" id="UP000544090">
    <property type="component" value="Unassembled WGS sequence"/>
</dbReference>
<dbReference type="EMBL" id="JAAZSQ010000016">
    <property type="protein sequence ID" value="NKX55843.1"/>
    <property type="molecule type" value="Genomic_DNA"/>
</dbReference>